<reference evidence="1 2" key="1">
    <citation type="journal article" date="2015" name="Genome Announc.">
        <title>Complete Genome Sequence of Methylobacterium aquaticum Strain 22A, Isolated from Racomitrium japonicum Moss.</title>
        <authorList>
            <person name="Tani A."/>
            <person name="Ogura Y."/>
            <person name="Hayashi T."/>
            <person name="Kimbara K."/>
        </authorList>
    </citation>
    <scope>NUCLEOTIDE SEQUENCE [LARGE SCALE GENOMIC DNA]</scope>
    <source>
        <strain evidence="1 2">MA-22A</strain>
        <plasmid evidence="2">Plasmid pMaq22A_3p DNA</plasmid>
    </source>
</reference>
<evidence type="ECO:0000313" key="2">
    <source>
        <dbReference type="Proteomes" id="UP000061432"/>
    </source>
</evidence>
<dbReference type="EMBL" id="AP014707">
    <property type="protein sequence ID" value="BAQ50346.1"/>
    <property type="molecule type" value="Genomic_DNA"/>
</dbReference>
<evidence type="ECO:0000313" key="1">
    <source>
        <dbReference type="EMBL" id="BAQ50346.1"/>
    </source>
</evidence>
<dbReference type="RefSeq" id="WP_060851388.1">
    <property type="nucleotide sequence ID" value="NZ_AP014707.1"/>
</dbReference>
<proteinExistence type="predicted"/>
<geneLocation type="plasmid" evidence="2">
    <name>pMaq22A_3p DNA</name>
</geneLocation>
<protein>
    <submittedName>
        <fullName evidence="1">Uncharacterized protein</fullName>
    </submittedName>
</protein>
<dbReference type="Proteomes" id="UP000061432">
    <property type="component" value="Plasmid pMaq22A_3p"/>
</dbReference>
<gene>
    <name evidence="1" type="ORF">Maq22A_3p50485</name>
</gene>
<dbReference type="OrthoDB" id="9932694at2"/>
<dbReference type="KEGG" id="maqu:Maq22A_3p50485"/>
<sequence length="67" mass="7842">MKYDLDQFFQLIRIHHRLPPASRFNDLLGRLSAMADPANQAFKVTDLTRRCLRRFIDRRVQISGGPT</sequence>
<keyword evidence="1" id="KW-0614">Plasmid</keyword>
<dbReference type="PATRIC" id="fig|270351.10.peg.7531"/>
<organism evidence="1 2">
    <name type="scientific">Methylobacterium aquaticum</name>
    <dbReference type="NCBI Taxonomy" id="270351"/>
    <lineage>
        <taxon>Bacteria</taxon>
        <taxon>Pseudomonadati</taxon>
        <taxon>Pseudomonadota</taxon>
        <taxon>Alphaproteobacteria</taxon>
        <taxon>Hyphomicrobiales</taxon>
        <taxon>Methylobacteriaceae</taxon>
        <taxon>Methylobacterium</taxon>
    </lineage>
</organism>
<reference evidence="2" key="2">
    <citation type="submission" date="2015-01" db="EMBL/GenBank/DDBJ databases">
        <title>Complete genome sequence of Methylobacterium aquaticum strain 22A.</title>
        <authorList>
            <person name="Tani A."/>
            <person name="Ogura Y."/>
            <person name="Hayashi T."/>
        </authorList>
    </citation>
    <scope>NUCLEOTIDE SEQUENCE [LARGE SCALE GENOMIC DNA]</scope>
    <source>
        <strain evidence="2">MA-22A</strain>
        <plasmid evidence="2">Plasmid pMaq22A_3p DNA</plasmid>
    </source>
</reference>
<accession>A0A0C6FCC9</accession>
<name>A0A0C6FCC9_9HYPH</name>
<dbReference type="AlphaFoldDB" id="A0A0C6FCC9"/>